<comment type="caution">
    <text evidence="2">The sequence shown here is derived from an EMBL/GenBank/DDBJ whole genome shotgun (WGS) entry which is preliminary data.</text>
</comment>
<dbReference type="Pfam" id="PF06698">
    <property type="entry name" value="DUF1192"/>
    <property type="match status" value="1"/>
</dbReference>
<dbReference type="EMBL" id="NHSJ01000043">
    <property type="protein sequence ID" value="PPQ32130.1"/>
    <property type="molecule type" value="Genomic_DNA"/>
</dbReference>
<dbReference type="RefSeq" id="WP_104507129.1">
    <property type="nucleotide sequence ID" value="NZ_JACIGC010000008.1"/>
</dbReference>
<evidence type="ECO:0000313" key="3">
    <source>
        <dbReference type="Proteomes" id="UP000239089"/>
    </source>
</evidence>
<keyword evidence="1" id="KW-0175">Coiled coil</keyword>
<organism evidence="2 3">
    <name type="scientific">Rhodoblastus sphagnicola</name>
    <dbReference type="NCBI Taxonomy" id="333368"/>
    <lineage>
        <taxon>Bacteria</taxon>
        <taxon>Pseudomonadati</taxon>
        <taxon>Pseudomonadota</taxon>
        <taxon>Alphaproteobacteria</taxon>
        <taxon>Hyphomicrobiales</taxon>
        <taxon>Rhodoblastaceae</taxon>
        <taxon>Rhodoblastus</taxon>
    </lineage>
</organism>
<evidence type="ECO:0008006" key="4">
    <source>
        <dbReference type="Google" id="ProtNLM"/>
    </source>
</evidence>
<protein>
    <recommendedName>
        <fullName evidence="4">DUF1192 domain-containing protein</fullName>
    </recommendedName>
</protein>
<name>A0A2S6NBY7_9HYPH</name>
<feature type="coiled-coil region" evidence="1">
    <location>
        <begin position="30"/>
        <end position="57"/>
    </location>
</feature>
<reference evidence="2 3" key="1">
    <citation type="journal article" date="2018" name="Arch. Microbiol.">
        <title>New insights into the metabolic potential of the phototrophic purple bacterium Rhodopila globiformis DSM 161(T) from its draft genome sequence and evidence for a vanadium-dependent nitrogenase.</title>
        <authorList>
            <person name="Imhoff J.F."/>
            <person name="Rahn T."/>
            <person name="Kunzel S."/>
            <person name="Neulinger S.C."/>
        </authorList>
    </citation>
    <scope>NUCLEOTIDE SEQUENCE [LARGE SCALE GENOMIC DNA]</scope>
    <source>
        <strain evidence="2 3">DSM 16996</strain>
    </source>
</reference>
<sequence length="70" mass="7560">MARDDDDNFGPRKSAGAHHAIGEALDALSIEELGERIALLRAEIDRIEIAIAQKRASLNAASLFFKADPS</sequence>
<proteinExistence type="predicted"/>
<dbReference type="AlphaFoldDB" id="A0A2S6NBY7"/>
<dbReference type="Proteomes" id="UP000239089">
    <property type="component" value="Unassembled WGS sequence"/>
</dbReference>
<evidence type="ECO:0000313" key="2">
    <source>
        <dbReference type="EMBL" id="PPQ32130.1"/>
    </source>
</evidence>
<dbReference type="InterPro" id="IPR009579">
    <property type="entry name" value="DUF1192"/>
</dbReference>
<dbReference type="OrthoDB" id="7872350at2"/>
<evidence type="ECO:0000256" key="1">
    <source>
        <dbReference type="SAM" id="Coils"/>
    </source>
</evidence>
<gene>
    <name evidence="2" type="ORF">CCR94_06815</name>
</gene>
<accession>A0A2S6NBY7</accession>
<keyword evidence="3" id="KW-1185">Reference proteome</keyword>